<evidence type="ECO:0000256" key="2">
    <source>
        <dbReference type="SAM" id="Phobius"/>
    </source>
</evidence>
<dbReference type="KEGG" id="hgn:E6W36_11490"/>
<evidence type="ECO:0000256" key="1">
    <source>
        <dbReference type="PIRNR" id="PIRNR032126"/>
    </source>
</evidence>
<gene>
    <name evidence="3" type="ORF">E6W36_11490</name>
</gene>
<keyword evidence="2" id="KW-0812">Transmembrane</keyword>
<protein>
    <recommendedName>
        <fullName evidence="1">ATP synthase protein I</fullName>
    </recommendedName>
</protein>
<dbReference type="PIRSF" id="PIRSF032126">
    <property type="entry name" value="F0F1_ATP_synthase_subunit_I"/>
    <property type="match status" value="1"/>
</dbReference>
<keyword evidence="4" id="KW-1185">Reference proteome</keyword>
<dbReference type="Proteomes" id="UP000298714">
    <property type="component" value="Chromosome"/>
</dbReference>
<organism evidence="3 4">
    <name type="scientific">Hankyongella ginsenosidimutans</name>
    <dbReference type="NCBI Taxonomy" id="1763828"/>
    <lineage>
        <taxon>Bacteria</taxon>
        <taxon>Pseudomonadati</taxon>
        <taxon>Pseudomonadota</taxon>
        <taxon>Alphaproteobacteria</taxon>
        <taxon>Sphingomonadales</taxon>
        <taxon>Sphingomonadaceae</taxon>
        <taxon>Hankyongella</taxon>
    </lineage>
</organism>
<keyword evidence="1" id="KW-0406">Ion transport</keyword>
<comment type="function">
    <text evidence="1">A possible function for this protein is to guide the assembly of the membrane sector of the ATPase enzyme complex.</text>
</comment>
<keyword evidence="1" id="KW-0813">Transport</keyword>
<comment type="similarity">
    <text evidence="1">Belongs to the bacterial AtpI family.</text>
</comment>
<keyword evidence="1 2" id="KW-0472">Membrane</keyword>
<name>A0A4D7CC80_9SPHN</name>
<dbReference type="Pfam" id="PF09527">
    <property type="entry name" value="ATPase_gene1"/>
    <property type="match status" value="1"/>
</dbReference>
<accession>A0A4D7CC80</accession>
<keyword evidence="2" id="KW-1133">Transmembrane helix</keyword>
<dbReference type="RefSeq" id="WP_222872744.1">
    <property type="nucleotide sequence ID" value="NZ_CP039704.1"/>
</dbReference>
<proteinExistence type="inferred from homology"/>
<feature type="transmembrane region" description="Helical" evidence="2">
    <location>
        <begin position="43"/>
        <end position="61"/>
    </location>
</feature>
<dbReference type="InterPro" id="IPR032820">
    <property type="entry name" value="ATPase_put"/>
</dbReference>
<keyword evidence="1" id="KW-0375">Hydrogen ion transport</keyword>
<dbReference type="AlphaFoldDB" id="A0A4D7CC80"/>
<dbReference type="GO" id="GO:0045259">
    <property type="term" value="C:proton-transporting ATP synthase complex"/>
    <property type="evidence" value="ECO:0007669"/>
    <property type="project" value="UniProtKB-UniRule"/>
</dbReference>
<reference evidence="4" key="1">
    <citation type="submission" date="2019-04" db="EMBL/GenBank/DDBJ databases">
        <title>Complete genome sequence of Sphingomonas sp. W1-2-3.</title>
        <authorList>
            <person name="Im W.T."/>
        </authorList>
    </citation>
    <scope>NUCLEOTIDE SEQUENCE [LARGE SCALE GENOMIC DNA]</scope>
    <source>
        <strain evidence="4">W1-2-3</strain>
    </source>
</reference>
<feature type="transmembrane region" description="Helical" evidence="2">
    <location>
        <begin position="67"/>
        <end position="88"/>
    </location>
</feature>
<dbReference type="InterPro" id="IPR016989">
    <property type="entry name" value="Atp1_alphaprobac"/>
</dbReference>
<dbReference type="EMBL" id="CP039704">
    <property type="protein sequence ID" value="QCI79902.1"/>
    <property type="molecule type" value="Genomic_DNA"/>
</dbReference>
<evidence type="ECO:0000313" key="3">
    <source>
        <dbReference type="EMBL" id="QCI79902.1"/>
    </source>
</evidence>
<sequence length="108" mass="11595">MAGQEDDAARLKALSEQLEAAKAKIAPPPKPDAGASYGQGMRIVTELLAGVVGGALVGWLLDQWFGTVPVLMLVMLALGVAGAFRSMLKTPIAWRKHRTRRKTNDIRA</sequence>
<evidence type="ECO:0000313" key="4">
    <source>
        <dbReference type="Proteomes" id="UP000298714"/>
    </source>
</evidence>
<dbReference type="GO" id="GO:1902600">
    <property type="term" value="P:proton transmembrane transport"/>
    <property type="evidence" value="ECO:0007669"/>
    <property type="project" value="UniProtKB-KW"/>
</dbReference>